<dbReference type="Proteomes" id="UP000214746">
    <property type="component" value="Unassembled WGS sequence"/>
</dbReference>
<proteinExistence type="predicted"/>
<keyword evidence="2" id="KW-1185">Reference proteome</keyword>
<sequence length="79" mass="9417">MDMKKRLSILRKHETECYSVCLYLLQCERMACEAAKDALWHLMRCDSFFAAERSAQKQLLREESMRSALEQRKKLVCTR</sequence>
<protein>
    <submittedName>
        <fullName evidence="1">Uncharacterized protein</fullName>
    </submittedName>
</protein>
<accession>A0A2W1P4G9</accession>
<gene>
    <name evidence="1" type="ORF">CBW46_006480</name>
</gene>
<dbReference type="AlphaFoldDB" id="A0A2W1P4G9"/>
<dbReference type="EMBL" id="NHRJ02000002">
    <property type="protein sequence ID" value="PZE22038.1"/>
    <property type="molecule type" value="Genomic_DNA"/>
</dbReference>
<evidence type="ECO:0000313" key="1">
    <source>
        <dbReference type="EMBL" id="PZE22038.1"/>
    </source>
</evidence>
<reference evidence="1" key="1">
    <citation type="submission" date="2018-06" db="EMBL/GenBank/DDBJ databases">
        <title>Paenibacillus xerothermodurans sp. nov. an extremely dry heat resistant spore forming bacterium isolated from the soil of Cape Canaveral, Florida.</title>
        <authorList>
            <person name="Seuylemezian A."/>
            <person name="Kaur N."/>
            <person name="Patil P."/>
            <person name="Patil P."/>
            <person name="Mayilraj S."/>
            <person name="Vaishampayan P."/>
        </authorList>
    </citation>
    <scope>NUCLEOTIDE SEQUENCE [LARGE SCALE GENOMIC DNA]</scope>
    <source>
        <strain evidence="1">ATCC 27380</strain>
    </source>
</reference>
<name>A0A2W1P4G9_PAEXE</name>
<organism evidence="1 2">
    <name type="scientific">Paenibacillus xerothermodurans</name>
    <dbReference type="NCBI Taxonomy" id="1977292"/>
    <lineage>
        <taxon>Bacteria</taxon>
        <taxon>Bacillati</taxon>
        <taxon>Bacillota</taxon>
        <taxon>Bacilli</taxon>
        <taxon>Bacillales</taxon>
        <taxon>Paenibacillaceae</taxon>
        <taxon>Paenibacillus</taxon>
    </lineage>
</organism>
<evidence type="ECO:0000313" key="2">
    <source>
        <dbReference type="Proteomes" id="UP000214746"/>
    </source>
</evidence>
<comment type="caution">
    <text evidence="1">The sequence shown here is derived from an EMBL/GenBank/DDBJ whole genome shotgun (WGS) entry which is preliminary data.</text>
</comment>